<dbReference type="Proteomes" id="UP000612456">
    <property type="component" value="Unassembled WGS sequence"/>
</dbReference>
<dbReference type="PANTHER" id="PTHR21310:SF42">
    <property type="entry name" value="BIFUNCTIONAL AAC_APH"/>
    <property type="match status" value="1"/>
</dbReference>
<keyword evidence="3" id="KW-1185">Reference proteome</keyword>
<dbReference type="CDD" id="cd05155">
    <property type="entry name" value="APH_ChoK_like_1"/>
    <property type="match status" value="1"/>
</dbReference>
<name>A0A917DR81_9BACL</name>
<proteinExistence type="predicted"/>
<accession>A0A917DR81</accession>
<dbReference type="InterPro" id="IPR011009">
    <property type="entry name" value="Kinase-like_dom_sf"/>
</dbReference>
<dbReference type="InterPro" id="IPR051678">
    <property type="entry name" value="AGP_Transferase"/>
</dbReference>
<dbReference type="SUPFAM" id="SSF56112">
    <property type="entry name" value="Protein kinase-like (PK-like)"/>
    <property type="match status" value="1"/>
</dbReference>
<evidence type="ECO:0000313" key="3">
    <source>
        <dbReference type="Proteomes" id="UP000612456"/>
    </source>
</evidence>
<dbReference type="RefSeq" id="WP_188991198.1">
    <property type="nucleotide sequence ID" value="NZ_BMHP01000001.1"/>
</dbReference>
<dbReference type="EMBL" id="BMHP01000001">
    <property type="protein sequence ID" value="GGD61044.1"/>
    <property type="molecule type" value="Genomic_DNA"/>
</dbReference>
<dbReference type="Pfam" id="PF01636">
    <property type="entry name" value="APH"/>
    <property type="match status" value="1"/>
</dbReference>
<protein>
    <submittedName>
        <fullName evidence="2">Acetyltransferase</fullName>
    </submittedName>
</protein>
<dbReference type="Gene3D" id="3.30.200.20">
    <property type="entry name" value="Phosphorylase Kinase, domain 1"/>
    <property type="match status" value="1"/>
</dbReference>
<dbReference type="Gene3D" id="3.90.1200.10">
    <property type="match status" value="1"/>
</dbReference>
<evidence type="ECO:0000313" key="2">
    <source>
        <dbReference type="EMBL" id="GGD61044.1"/>
    </source>
</evidence>
<evidence type="ECO:0000259" key="1">
    <source>
        <dbReference type="Pfam" id="PF01636"/>
    </source>
</evidence>
<dbReference type="InterPro" id="IPR002575">
    <property type="entry name" value="Aminoglycoside_PTrfase"/>
</dbReference>
<organism evidence="2 3">
    <name type="scientific">Paenibacillus nasutitermitis</name>
    <dbReference type="NCBI Taxonomy" id="1652958"/>
    <lineage>
        <taxon>Bacteria</taxon>
        <taxon>Bacillati</taxon>
        <taxon>Bacillota</taxon>
        <taxon>Bacilli</taxon>
        <taxon>Bacillales</taxon>
        <taxon>Paenibacillaceae</taxon>
        <taxon>Paenibacillus</taxon>
    </lineage>
</organism>
<dbReference type="AlphaFoldDB" id="A0A917DR81"/>
<reference evidence="2" key="2">
    <citation type="submission" date="2020-09" db="EMBL/GenBank/DDBJ databases">
        <authorList>
            <person name="Sun Q."/>
            <person name="Zhou Y."/>
        </authorList>
    </citation>
    <scope>NUCLEOTIDE SEQUENCE</scope>
    <source>
        <strain evidence="2">CGMCC 1.15178</strain>
    </source>
</reference>
<sequence>MLKIDVDLVSKLINSQFPQWSDLEIKPVKKSGNDNRTFHLGKSMSVRLPSDEAYVPQVEKEQKWLPILAKHLSIPISEPLAKGEPSEYYSYPWSVNKWLDGETLTLENIDDLNQFANDLGKLLVELQSFDASGGPLAGEHNFYRGGDIAVYDDECRAAINNNINTFDKVLLEGIWELALASKWSGEPVWVHGDIAPGNILIKNGKLCALIDFGILGVGDPSCDAAMAWTFFDESSRKIFKNALNFDQETWNRARGWALWKALITYDYHKQSDKIIADESCNIINVILNDYETERLRH</sequence>
<reference evidence="2" key="1">
    <citation type="journal article" date="2014" name="Int. J. Syst. Evol. Microbiol.">
        <title>Complete genome sequence of Corynebacterium casei LMG S-19264T (=DSM 44701T), isolated from a smear-ripened cheese.</title>
        <authorList>
            <consortium name="US DOE Joint Genome Institute (JGI-PGF)"/>
            <person name="Walter F."/>
            <person name="Albersmeier A."/>
            <person name="Kalinowski J."/>
            <person name="Ruckert C."/>
        </authorList>
    </citation>
    <scope>NUCLEOTIDE SEQUENCE</scope>
    <source>
        <strain evidence="2">CGMCC 1.15178</strain>
    </source>
</reference>
<gene>
    <name evidence="2" type="ORF">GCM10010911_18640</name>
</gene>
<dbReference type="PANTHER" id="PTHR21310">
    <property type="entry name" value="AMINOGLYCOSIDE PHOSPHOTRANSFERASE-RELATED-RELATED"/>
    <property type="match status" value="1"/>
</dbReference>
<feature type="domain" description="Aminoglycoside phosphotransferase" evidence="1">
    <location>
        <begin position="31"/>
        <end position="256"/>
    </location>
</feature>
<comment type="caution">
    <text evidence="2">The sequence shown here is derived from an EMBL/GenBank/DDBJ whole genome shotgun (WGS) entry which is preliminary data.</text>
</comment>